<gene>
    <name evidence="2" type="ORF">RFH988_LOCUS38444</name>
</gene>
<dbReference type="EMBL" id="CAJNOO010009457">
    <property type="protein sequence ID" value="CAF1492021.1"/>
    <property type="molecule type" value="Genomic_DNA"/>
</dbReference>
<feature type="transmembrane region" description="Helical" evidence="1">
    <location>
        <begin position="34"/>
        <end position="61"/>
    </location>
</feature>
<dbReference type="AlphaFoldDB" id="A0A815SSW2"/>
<sequence>IIWLIIGTVWIADAKPHVQFNDSCTHPENYCERSLFICTLVTIIIKWTVPTLFCILSCLLLHCTTTTRQSDLSLPLL</sequence>
<accession>A0A815SSW2</accession>
<keyword evidence="1" id="KW-0472">Membrane</keyword>
<feature type="non-terminal residue" evidence="2">
    <location>
        <position position="1"/>
    </location>
</feature>
<evidence type="ECO:0000313" key="2">
    <source>
        <dbReference type="EMBL" id="CAF1492021.1"/>
    </source>
</evidence>
<keyword evidence="1" id="KW-1133">Transmembrane helix</keyword>
<dbReference type="Proteomes" id="UP000663882">
    <property type="component" value="Unassembled WGS sequence"/>
</dbReference>
<evidence type="ECO:0000313" key="3">
    <source>
        <dbReference type="Proteomes" id="UP000663882"/>
    </source>
</evidence>
<protein>
    <submittedName>
        <fullName evidence="2">Uncharacterized protein</fullName>
    </submittedName>
</protein>
<organism evidence="2 3">
    <name type="scientific">Rotaria sordida</name>
    <dbReference type="NCBI Taxonomy" id="392033"/>
    <lineage>
        <taxon>Eukaryota</taxon>
        <taxon>Metazoa</taxon>
        <taxon>Spiralia</taxon>
        <taxon>Gnathifera</taxon>
        <taxon>Rotifera</taxon>
        <taxon>Eurotatoria</taxon>
        <taxon>Bdelloidea</taxon>
        <taxon>Philodinida</taxon>
        <taxon>Philodinidae</taxon>
        <taxon>Rotaria</taxon>
    </lineage>
</organism>
<proteinExistence type="predicted"/>
<evidence type="ECO:0000256" key="1">
    <source>
        <dbReference type="SAM" id="Phobius"/>
    </source>
</evidence>
<name>A0A815SSW2_9BILA</name>
<keyword evidence="1" id="KW-0812">Transmembrane</keyword>
<reference evidence="2" key="1">
    <citation type="submission" date="2021-02" db="EMBL/GenBank/DDBJ databases">
        <authorList>
            <person name="Nowell W R."/>
        </authorList>
    </citation>
    <scope>NUCLEOTIDE SEQUENCE</scope>
</reference>
<comment type="caution">
    <text evidence="2">The sequence shown here is derived from an EMBL/GenBank/DDBJ whole genome shotgun (WGS) entry which is preliminary data.</text>
</comment>